<protein>
    <submittedName>
        <fullName evidence="2">Uncharacterized protein</fullName>
    </submittedName>
</protein>
<evidence type="ECO:0000256" key="1">
    <source>
        <dbReference type="SAM" id="MobiDB-lite"/>
    </source>
</evidence>
<dbReference type="Proteomes" id="UP000315496">
    <property type="component" value="Chromosome 2"/>
</dbReference>
<proteinExistence type="predicted"/>
<comment type="caution">
    <text evidence="2">The sequence shown here is derived from an EMBL/GenBank/DDBJ whole genome shotgun (WGS) entry which is preliminary data.</text>
</comment>
<organism evidence="2 3">
    <name type="scientific">Giardia muris</name>
    <dbReference type="NCBI Taxonomy" id="5742"/>
    <lineage>
        <taxon>Eukaryota</taxon>
        <taxon>Metamonada</taxon>
        <taxon>Diplomonadida</taxon>
        <taxon>Hexamitidae</taxon>
        <taxon>Giardiinae</taxon>
        <taxon>Giardia</taxon>
    </lineage>
</organism>
<evidence type="ECO:0000313" key="2">
    <source>
        <dbReference type="EMBL" id="TNJ28306.1"/>
    </source>
</evidence>
<evidence type="ECO:0000313" key="3">
    <source>
        <dbReference type="Proteomes" id="UP000315496"/>
    </source>
</evidence>
<accession>A0A4Z1SR27</accession>
<gene>
    <name evidence="2" type="ORF">GMRT_11245</name>
</gene>
<name>A0A4Z1SR27_GIAMU</name>
<feature type="compositionally biased region" description="Basic and acidic residues" evidence="1">
    <location>
        <begin position="56"/>
        <end position="75"/>
    </location>
</feature>
<keyword evidence="3" id="KW-1185">Reference proteome</keyword>
<feature type="region of interest" description="Disordered" evidence="1">
    <location>
        <begin position="44"/>
        <end position="75"/>
    </location>
</feature>
<reference evidence="2 3" key="1">
    <citation type="submission" date="2019-05" db="EMBL/GenBank/DDBJ databases">
        <title>The compact genome of Giardia muris reveals important steps in the evolution of intestinal protozoan parasites.</title>
        <authorList>
            <person name="Xu F."/>
            <person name="Jimenez-Gonzalez A."/>
            <person name="Einarsson E."/>
            <person name="Astvaldsson A."/>
            <person name="Peirasmaki D."/>
            <person name="Eckmann L."/>
            <person name="Andersson J.O."/>
            <person name="Svard S.G."/>
            <person name="Jerlstrom-Hultqvist J."/>
        </authorList>
    </citation>
    <scope>NUCLEOTIDE SEQUENCE [LARGE SCALE GENOMIC DNA]</scope>
    <source>
        <strain evidence="2 3">Roberts-Thomson</strain>
    </source>
</reference>
<feature type="compositionally biased region" description="Basic residues" evidence="1">
    <location>
        <begin position="44"/>
        <end position="55"/>
    </location>
</feature>
<dbReference type="EMBL" id="VDLU01000002">
    <property type="protein sequence ID" value="TNJ28306.1"/>
    <property type="molecule type" value="Genomic_DNA"/>
</dbReference>
<sequence>MDERLVSDIPPPPLGHGRRILKRYGNETPSFDAATLKASVVGRKHRNDVRKKRARRQIEEERLEERRERRRERDAIKREALRKAIELEKQLRPDDTLVKKVSAVYNYAHDGVQVRATVTQL</sequence>
<dbReference type="VEuPathDB" id="GiardiaDB:GMRT_11245"/>
<dbReference type="AlphaFoldDB" id="A0A4Z1SR27"/>